<feature type="chain" id="PRO_5042209654" evidence="1">
    <location>
        <begin position="21"/>
        <end position="112"/>
    </location>
</feature>
<evidence type="ECO:0000313" key="2">
    <source>
        <dbReference type="EMBL" id="KAJ7355311.1"/>
    </source>
</evidence>
<dbReference type="AlphaFoldDB" id="A0AAD7ACH3"/>
<gene>
    <name evidence="2" type="ORF">DFH08DRAFT_1052156</name>
</gene>
<keyword evidence="1" id="KW-0732">Signal</keyword>
<evidence type="ECO:0000256" key="1">
    <source>
        <dbReference type="SAM" id="SignalP"/>
    </source>
</evidence>
<protein>
    <submittedName>
        <fullName evidence="2">Uncharacterized protein</fullName>
    </submittedName>
</protein>
<feature type="signal peptide" evidence="1">
    <location>
        <begin position="1"/>
        <end position="20"/>
    </location>
</feature>
<accession>A0AAD7ACH3</accession>
<dbReference type="Proteomes" id="UP001218218">
    <property type="component" value="Unassembled WGS sequence"/>
</dbReference>
<reference evidence="2" key="1">
    <citation type="submission" date="2023-03" db="EMBL/GenBank/DDBJ databases">
        <title>Massive genome expansion in bonnet fungi (Mycena s.s.) driven by repeated elements and novel gene families across ecological guilds.</title>
        <authorList>
            <consortium name="Lawrence Berkeley National Laboratory"/>
            <person name="Harder C.B."/>
            <person name="Miyauchi S."/>
            <person name="Viragh M."/>
            <person name="Kuo A."/>
            <person name="Thoen E."/>
            <person name="Andreopoulos B."/>
            <person name="Lu D."/>
            <person name="Skrede I."/>
            <person name="Drula E."/>
            <person name="Henrissat B."/>
            <person name="Morin E."/>
            <person name="Kohler A."/>
            <person name="Barry K."/>
            <person name="LaButti K."/>
            <person name="Morin E."/>
            <person name="Salamov A."/>
            <person name="Lipzen A."/>
            <person name="Mereny Z."/>
            <person name="Hegedus B."/>
            <person name="Baldrian P."/>
            <person name="Stursova M."/>
            <person name="Weitz H."/>
            <person name="Taylor A."/>
            <person name="Grigoriev I.V."/>
            <person name="Nagy L.G."/>
            <person name="Martin F."/>
            <person name="Kauserud H."/>
        </authorList>
    </citation>
    <scope>NUCLEOTIDE SEQUENCE</scope>
    <source>
        <strain evidence="2">CBHHK002</strain>
    </source>
</reference>
<organism evidence="2 3">
    <name type="scientific">Mycena albidolilacea</name>
    <dbReference type="NCBI Taxonomy" id="1033008"/>
    <lineage>
        <taxon>Eukaryota</taxon>
        <taxon>Fungi</taxon>
        <taxon>Dikarya</taxon>
        <taxon>Basidiomycota</taxon>
        <taxon>Agaricomycotina</taxon>
        <taxon>Agaricomycetes</taxon>
        <taxon>Agaricomycetidae</taxon>
        <taxon>Agaricales</taxon>
        <taxon>Marasmiineae</taxon>
        <taxon>Mycenaceae</taxon>
        <taxon>Mycena</taxon>
    </lineage>
</organism>
<comment type="caution">
    <text evidence="2">The sequence shown here is derived from an EMBL/GenBank/DDBJ whole genome shotgun (WGS) entry which is preliminary data.</text>
</comment>
<dbReference type="EMBL" id="JARIHO010000009">
    <property type="protein sequence ID" value="KAJ7355311.1"/>
    <property type="molecule type" value="Genomic_DNA"/>
</dbReference>
<proteinExistence type="predicted"/>
<name>A0AAD7ACH3_9AGAR</name>
<evidence type="ECO:0000313" key="3">
    <source>
        <dbReference type="Proteomes" id="UP001218218"/>
    </source>
</evidence>
<keyword evidence="3" id="KW-1185">Reference proteome</keyword>
<sequence length="112" mass="11640">MKVISSAFITLALSVTSILALPGENVPEKRSSACAITGNGARCRRTPTSSDILGEFFIGQSPTFSCRATGPSENGPSGTNDNTWDRTTVNGVPCFVSDSLVAGPCPFVLPNC</sequence>